<keyword evidence="3" id="KW-1185">Reference proteome</keyword>
<evidence type="ECO:0000256" key="1">
    <source>
        <dbReference type="SAM" id="MobiDB-lite"/>
    </source>
</evidence>
<protein>
    <submittedName>
        <fullName evidence="2">Uncharacterized protein</fullName>
    </submittedName>
</protein>
<proteinExistence type="predicted"/>
<gene>
    <name evidence="2" type="ORF">KI387_017277</name>
</gene>
<comment type="caution">
    <text evidence="2">The sequence shown here is derived from an EMBL/GenBank/DDBJ whole genome shotgun (WGS) entry which is preliminary data.</text>
</comment>
<feature type="non-terminal residue" evidence="2">
    <location>
        <position position="83"/>
    </location>
</feature>
<reference evidence="2 3" key="1">
    <citation type="journal article" date="2021" name="Nat. Plants">
        <title>The Taxus genome provides insights into paclitaxel biosynthesis.</title>
        <authorList>
            <person name="Xiong X."/>
            <person name="Gou J."/>
            <person name="Liao Q."/>
            <person name="Li Y."/>
            <person name="Zhou Q."/>
            <person name="Bi G."/>
            <person name="Li C."/>
            <person name="Du R."/>
            <person name="Wang X."/>
            <person name="Sun T."/>
            <person name="Guo L."/>
            <person name="Liang H."/>
            <person name="Lu P."/>
            <person name="Wu Y."/>
            <person name="Zhang Z."/>
            <person name="Ro D.K."/>
            <person name="Shang Y."/>
            <person name="Huang S."/>
            <person name="Yan J."/>
        </authorList>
    </citation>
    <scope>NUCLEOTIDE SEQUENCE [LARGE SCALE GENOMIC DNA]</scope>
    <source>
        <strain evidence="2">Ta-2019</strain>
    </source>
</reference>
<dbReference type="EMBL" id="JAHRHJ020000003">
    <property type="protein sequence ID" value="KAH9322638.1"/>
    <property type="molecule type" value="Genomic_DNA"/>
</dbReference>
<dbReference type="Proteomes" id="UP000824469">
    <property type="component" value="Unassembled WGS sequence"/>
</dbReference>
<feature type="compositionally biased region" description="Gly residues" evidence="1">
    <location>
        <begin position="54"/>
        <end position="64"/>
    </location>
</feature>
<sequence length="83" mass="8559">EMGVQDVEGKSYGRRGWVTHGGNLVAVEVVDRGWVEGVSGKEESVMGSEDVMEGSGGMGGKKVTGDGGGCVVHLGILEGHDEE</sequence>
<evidence type="ECO:0000313" key="2">
    <source>
        <dbReference type="EMBL" id="KAH9322638.1"/>
    </source>
</evidence>
<feature type="region of interest" description="Disordered" evidence="1">
    <location>
        <begin position="40"/>
        <end position="64"/>
    </location>
</feature>
<name>A0AA38LF50_TAXCH</name>
<dbReference type="AlphaFoldDB" id="A0AA38LF50"/>
<accession>A0AA38LF50</accession>
<organism evidence="2 3">
    <name type="scientific">Taxus chinensis</name>
    <name type="common">Chinese yew</name>
    <name type="synonym">Taxus wallichiana var. chinensis</name>
    <dbReference type="NCBI Taxonomy" id="29808"/>
    <lineage>
        <taxon>Eukaryota</taxon>
        <taxon>Viridiplantae</taxon>
        <taxon>Streptophyta</taxon>
        <taxon>Embryophyta</taxon>
        <taxon>Tracheophyta</taxon>
        <taxon>Spermatophyta</taxon>
        <taxon>Pinopsida</taxon>
        <taxon>Pinidae</taxon>
        <taxon>Conifers II</taxon>
        <taxon>Cupressales</taxon>
        <taxon>Taxaceae</taxon>
        <taxon>Taxus</taxon>
    </lineage>
</organism>
<feature type="non-terminal residue" evidence="2">
    <location>
        <position position="1"/>
    </location>
</feature>
<evidence type="ECO:0000313" key="3">
    <source>
        <dbReference type="Proteomes" id="UP000824469"/>
    </source>
</evidence>